<sequence>MNNIQLNPAFIPFSSFLKRLPTYGEAHNLLNSNEGHFFMEERGLALRIDYFGPSHNQLSSNAPISTGASRCWKHAHQLKNLNIQCPTPLGYIETQHEKGLISFYISHHEPAKFNLRDILLSEHEDRELIIENYLFFLENSLQKNEVIHQHFDGTETHIHYRNGAYEFSLNKMVDLNFGQKFRLKEAIACLPPIDRPVEKMN</sequence>
<reference evidence="1 2" key="1">
    <citation type="submission" date="2021-12" db="EMBL/GenBank/DDBJ databases">
        <title>Genome sequencing of bacteria with rrn-lacking chromosome and rrn-plasmid.</title>
        <authorList>
            <person name="Anda M."/>
            <person name="Iwasaki W."/>
        </authorList>
    </citation>
    <scope>NUCLEOTIDE SEQUENCE [LARGE SCALE GENOMIC DNA]</scope>
    <source>
        <strain evidence="1 2">NBRC 101262</strain>
        <plasmid evidence="1 2">pPP1</plasmid>
    </source>
</reference>
<dbReference type="Proteomes" id="UP001354989">
    <property type="component" value="Plasmid pPP1"/>
</dbReference>
<dbReference type="RefSeq" id="WP_332921391.1">
    <property type="nucleotide sequence ID" value="NZ_AP025293.1"/>
</dbReference>
<keyword evidence="1" id="KW-0614">Plasmid</keyword>
<dbReference type="EMBL" id="AP025293">
    <property type="protein sequence ID" value="BDD01084.1"/>
    <property type="molecule type" value="Genomic_DNA"/>
</dbReference>
<evidence type="ECO:0000313" key="2">
    <source>
        <dbReference type="Proteomes" id="UP001354989"/>
    </source>
</evidence>
<accession>A0ABM7VJA7</accession>
<organism evidence="1 2">
    <name type="scientific">Persicobacter psychrovividus</name>
    <dbReference type="NCBI Taxonomy" id="387638"/>
    <lineage>
        <taxon>Bacteria</taxon>
        <taxon>Pseudomonadati</taxon>
        <taxon>Bacteroidota</taxon>
        <taxon>Cytophagia</taxon>
        <taxon>Cytophagales</taxon>
        <taxon>Persicobacteraceae</taxon>
        <taxon>Persicobacter</taxon>
    </lineage>
</organism>
<gene>
    <name evidence="1" type="ORF">PEPS_33640</name>
</gene>
<keyword evidence="2" id="KW-1185">Reference proteome</keyword>
<evidence type="ECO:0000313" key="1">
    <source>
        <dbReference type="EMBL" id="BDD01084.1"/>
    </source>
</evidence>
<geneLocation type="plasmid" evidence="1 2">
    <name>pPP1</name>
</geneLocation>
<proteinExistence type="predicted"/>
<name>A0ABM7VJA7_9BACT</name>
<protein>
    <submittedName>
        <fullName evidence="1">Uncharacterized protein</fullName>
    </submittedName>
</protein>